<dbReference type="GeneID" id="9595046"/>
<organism evidence="2">
    <name type="scientific">Schizophyllum commune (strain H4-8 / FGSC 9210)</name>
    <name type="common">Split gill fungus</name>
    <dbReference type="NCBI Taxonomy" id="578458"/>
    <lineage>
        <taxon>Eukaryota</taxon>
        <taxon>Fungi</taxon>
        <taxon>Dikarya</taxon>
        <taxon>Basidiomycota</taxon>
        <taxon>Agaricomycotina</taxon>
        <taxon>Agaricomycetes</taxon>
        <taxon>Agaricomycetidae</taxon>
        <taxon>Agaricales</taxon>
        <taxon>Schizophyllaceae</taxon>
        <taxon>Schizophyllum</taxon>
    </lineage>
</organism>
<dbReference type="HOGENOM" id="CLU_1090517_0_0_1"/>
<evidence type="ECO:0000313" key="2">
    <source>
        <dbReference type="Proteomes" id="UP000007431"/>
    </source>
</evidence>
<proteinExistence type="predicted"/>
<accession>D8PLV3</accession>
<sequence>MSSPPHHSRAPTPPSTPEEFLALETVMAVIFPNSSPRPAEQYKSYAPLRRSVRESELRRIRRALDLRPYHLSAYDVQRLRDGVETRRQFLLALQAAEQMEDRLVELKCIGPEAARLTIAEKIILARTTRTRQGLRDEMTVWGRFLEDLLHQDRVLARDMLGEGEFCMSQLHISDFAVCQRKQVYNMARGMGRENDLFAHRTHKMEPALRPAKDLRYESEEVKKLEKEKRRWLWAMLKAYDQIECKLTGVDGPDHV</sequence>
<reference evidence="1 2" key="1">
    <citation type="journal article" date="2010" name="Nat. Biotechnol.">
        <title>Genome sequence of the model mushroom Schizophyllum commune.</title>
        <authorList>
            <person name="Ohm R.A."/>
            <person name="de Jong J.F."/>
            <person name="Lugones L.G."/>
            <person name="Aerts A."/>
            <person name="Kothe E."/>
            <person name="Stajich J.E."/>
            <person name="de Vries R.P."/>
            <person name="Record E."/>
            <person name="Levasseur A."/>
            <person name="Baker S.E."/>
            <person name="Bartholomew K.A."/>
            <person name="Coutinho P.M."/>
            <person name="Erdmann S."/>
            <person name="Fowler T.J."/>
            <person name="Gathman A.C."/>
            <person name="Lombard V."/>
            <person name="Henrissat B."/>
            <person name="Knabe N."/>
            <person name="Kuees U."/>
            <person name="Lilly W.W."/>
            <person name="Lindquist E."/>
            <person name="Lucas S."/>
            <person name="Magnuson J.K."/>
            <person name="Piumi F."/>
            <person name="Raudaskoski M."/>
            <person name="Salamov A."/>
            <person name="Schmutz J."/>
            <person name="Schwarze F.W.M.R."/>
            <person name="vanKuyk P.A."/>
            <person name="Horton J.S."/>
            <person name="Grigoriev I.V."/>
            <person name="Woesten H.A.B."/>
        </authorList>
    </citation>
    <scope>NUCLEOTIDE SEQUENCE [LARGE SCALE GENOMIC DNA]</scope>
    <source>
        <strain evidence="2">H4-8 / FGSC 9210</strain>
    </source>
</reference>
<dbReference type="InParanoid" id="D8PLV3"/>
<name>D8PLV3_SCHCM</name>
<dbReference type="OrthoDB" id="10283764at2759"/>
<dbReference type="Proteomes" id="UP000007431">
    <property type="component" value="Unassembled WGS sequence"/>
</dbReference>
<dbReference type="EMBL" id="GL377302">
    <property type="protein sequence ID" value="EFJ04121.1"/>
    <property type="molecule type" value="Genomic_DNA"/>
</dbReference>
<dbReference type="AlphaFoldDB" id="D8PLV3"/>
<protein>
    <submittedName>
        <fullName evidence="1">Uncharacterized protein</fullName>
    </submittedName>
</protein>
<dbReference type="RefSeq" id="XP_003039023.1">
    <property type="nucleotide sequence ID" value="XM_003038977.1"/>
</dbReference>
<dbReference type="VEuPathDB" id="FungiDB:SCHCODRAFT_02527140"/>
<keyword evidence="2" id="KW-1185">Reference proteome</keyword>
<dbReference type="KEGG" id="scm:SCHCO_02527140"/>
<evidence type="ECO:0000313" key="1">
    <source>
        <dbReference type="EMBL" id="EFJ04121.1"/>
    </source>
</evidence>
<gene>
    <name evidence="1" type="ORF">SCHCODRAFT_231953</name>
</gene>